<evidence type="ECO:0000256" key="3">
    <source>
        <dbReference type="ARBA" id="ARBA00022475"/>
    </source>
</evidence>
<dbReference type="InterPro" id="IPR000515">
    <property type="entry name" value="MetI-like"/>
</dbReference>
<comment type="caution">
    <text evidence="9">The sequence shown here is derived from an EMBL/GenBank/DDBJ whole genome shotgun (WGS) entry which is preliminary data.</text>
</comment>
<keyword evidence="2 7" id="KW-0813">Transport</keyword>
<dbReference type="PANTHER" id="PTHR30151:SF20">
    <property type="entry name" value="ABC TRANSPORTER PERMEASE PROTEIN HI_0355-RELATED"/>
    <property type="match status" value="1"/>
</dbReference>
<keyword evidence="4 7" id="KW-0812">Transmembrane</keyword>
<evidence type="ECO:0000256" key="4">
    <source>
        <dbReference type="ARBA" id="ARBA00022692"/>
    </source>
</evidence>
<dbReference type="Gene3D" id="1.10.3720.10">
    <property type="entry name" value="MetI-like"/>
    <property type="match status" value="1"/>
</dbReference>
<feature type="transmembrane region" description="Helical" evidence="7">
    <location>
        <begin position="12"/>
        <end position="30"/>
    </location>
</feature>
<dbReference type="SUPFAM" id="SSF161098">
    <property type="entry name" value="MetI-like"/>
    <property type="match status" value="1"/>
</dbReference>
<protein>
    <submittedName>
        <fullName evidence="9">ABC transporter permease</fullName>
    </submittedName>
</protein>
<reference evidence="9 10" key="1">
    <citation type="journal article" date="2024" name="Chem. Sci.">
        <title>Discovery of megapolipeptins by genome mining of a Burkholderiales bacteria collection.</title>
        <authorList>
            <person name="Paulo B.S."/>
            <person name="Recchia M.J.J."/>
            <person name="Lee S."/>
            <person name="Fergusson C.H."/>
            <person name="Romanowski S.B."/>
            <person name="Hernandez A."/>
            <person name="Krull N."/>
            <person name="Liu D.Y."/>
            <person name="Cavanagh H."/>
            <person name="Bos A."/>
            <person name="Gray C.A."/>
            <person name="Murphy B.T."/>
            <person name="Linington R.G."/>
            <person name="Eustaquio A.S."/>
        </authorList>
    </citation>
    <scope>NUCLEOTIDE SEQUENCE [LARGE SCALE GENOMIC DNA]</scope>
    <source>
        <strain evidence="9 10">RL21-008-BIB-B</strain>
    </source>
</reference>
<evidence type="ECO:0000313" key="9">
    <source>
        <dbReference type="EMBL" id="MFL9877923.1"/>
    </source>
</evidence>
<evidence type="ECO:0000256" key="2">
    <source>
        <dbReference type="ARBA" id="ARBA00022448"/>
    </source>
</evidence>
<dbReference type="EMBL" id="JAQQFR010000003">
    <property type="protein sequence ID" value="MFL9877923.1"/>
    <property type="molecule type" value="Genomic_DNA"/>
</dbReference>
<name>A0ABW8Z6I1_9BURK</name>
<keyword evidence="3" id="KW-1003">Cell membrane</keyword>
<gene>
    <name evidence="9" type="ORF">PQR63_06025</name>
</gene>
<feature type="transmembrane region" description="Helical" evidence="7">
    <location>
        <begin position="245"/>
        <end position="266"/>
    </location>
</feature>
<evidence type="ECO:0000313" key="10">
    <source>
        <dbReference type="Proteomes" id="UP001629214"/>
    </source>
</evidence>
<accession>A0ABW8Z6I1</accession>
<evidence type="ECO:0000256" key="5">
    <source>
        <dbReference type="ARBA" id="ARBA00022989"/>
    </source>
</evidence>
<dbReference type="Pfam" id="PF00528">
    <property type="entry name" value="BPD_transp_1"/>
    <property type="match status" value="1"/>
</dbReference>
<feature type="transmembrane region" description="Helical" evidence="7">
    <location>
        <begin position="131"/>
        <end position="162"/>
    </location>
</feature>
<dbReference type="RefSeq" id="WP_094564926.1">
    <property type="nucleotide sequence ID" value="NZ_JAQQFR010000003.1"/>
</dbReference>
<dbReference type="PANTHER" id="PTHR30151">
    <property type="entry name" value="ALKANE SULFONATE ABC TRANSPORTER-RELATED, MEMBRANE SUBUNIT"/>
    <property type="match status" value="1"/>
</dbReference>
<comment type="subcellular location">
    <subcellularLocation>
        <location evidence="1 7">Cell membrane</location>
        <topology evidence="1 7">Multi-pass membrane protein</topology>
    </subcellularLocation>
</comment>
<organism evidence="9 10">
    <name type="scientific">Herbaspirillum rhizosphaerae</name>
    <dbReference type="NCBI Taxonomy" id="346179"/>
    <lineage>
        <taxon>Bacteria</taxon>
        <taxon>Pseudomonadati</taxon>
        <taxon>Pseudomonadota</taxon>
        <taxon>Betaproteobacteria</taxon>
        <taxon>Burkholderiales</taxon>
        <taxon>Oxalobacteraceae</taxon>
        <taxon>Herbaspirillum</taxon>
    </lineage>
</organism>
<proteinExistence type="inferred from homology"/>
<keyword evidence="5 7" id="KW-1133">Transmembrane helix</keyword>
<feature type="domain" description="ABC transmembrane type-1" evidence="8">
    <location>
        <begin position="83"/>
        <end position="263"/>
    </location>
</feature>
<feature type="transmembrane region" description="Helical" evidence="7">
    <location>
        <begin position="91"/>
        <end position="110"/>
    </location>
</feature>
<evidence type="ECO:0000256" key="1">
    <source>
        <dbReference type="ARBA" id="ARBA00004651"/>
    </source>
</evidence>
<dbReference type="Proteomes" id="UP001629214">
    <property type="component" value="Unassembled WGS sequence"/>
</dbReference>
<dbReference type="CDD" id="cd06261">
    <property type="entry name" value="TM_PBP2"/>
    <property type="match status" value="1"/>
</dbReference>
<comment type="similarity">
    <text evidence="7">Belongs to the binding-protein-dependent transport system permease family.</text>
</comment>
<keyword evidence="6 7" id="KW-0472">Membrane</keyword>
<evidence type="ECO:0000256" key="6">
    <source>
        <dbReference type="ARBA" id="ARBA00023136"/>
    </source>
</evidence>
<keyword evidence="10" id="KW-1185">Reference proteome</keyword>
<evidence type="ECO:0000256" key="7">
    <source>
        <dbReference type="RuleBase" id="RU363032"/>
    </source>
</evidence>
<dbReference type="InterPro" id="IPR035906">
    <property type="entry name" value="MetI-like_sf"/>
</dbReference>
<dbReference type="PROSITE" id="PS50928">
    <property type="entry name" value="ABC_TM1"/>
    <property type="match status" value="1"/>
</dbReference>
<sequence>MWKLLKPSHKNLRFWQLLVLVVVLGVWHIATRNEQTAFFFGEPLKVAVRIWQWFTVGSGSLEVGFGDTTFFTLTFPAEIYSHLLVTLTETVLAFGIGTVLGLGVGLWLALSPVASAILDPYVKAANSMPRVILAPIFAMWFGLGIWSKVALAVTLVFFIVFFNVYQGVKEVSPVVLANARMLGANARQLLRTVYLPSATSWVFSSLHTSIGLAFVGAVVGEYLGSARGVGYLILQAEGSFDINTVFAGIVVLTAFALVLDVAVGVIEKRLMKWQPKSGETEKM</sequence>
<evidence type="ECO:0000259" key="8">
    <source>
        <dbReference type="PROSITE" id="PS50928"/>
    </source>
</evidence>